<evidence type="ECO:0000313" key="4">
    <source>
        <dbReference type="EMBL" id="RMB59757.1"/>
    </source>
</evidence>
<organism evidence="4 5">
    <name type="scientific">Tessaracoccus antarcticus</name>
    <dbReference type="NCBI Taxonomy" id="2479848"/>
    <lineage>
        <taxon>Bacteria</taxon>
        <taxon>Bacillati</taxon>
        <taxon>Actinomycetota</taxon>
        <taxon>Actinomycetes</taxon>
        <taxon>Propionibacteriales</taxon>
        <taxon>Propionibacteriaceae</taxon>
        <taxon>Tessaracoccus</taxon>
    </lineage>
</organism>
<dbReference type="EMBL" id="REFW01000002">
    <property type="protein sequence ID" value="RMB59757.1"/>
    <property type="molecule type" value="Genomic_DNA"/>
</dbReference>
<dbReference type="InterPro" id="IPR001322">
    <property type="entry name" value="Lamin_tail_dom"/>
</dbReference>
<comment type="caution">
    <text evidence="4">The sequence shown here is derived from an EMBL/GenBank/DDBJ whole genome shotgun (WGS) entry which is preliminary data.</text>
</comment>
<proteinExistence type="predicted"/>
<dbReference type="SUPFAM" id="SSF56219">
    <property type="entry name" value="DNase I-like"/>
    <property type="match status" value="1"/>
</dbReference>
<feature type="region of interest" description="Disordered" evidence="1">
    <location>
        <begin position="770"/>
        <end position="793"/>
    </location>
</feature>
<dbReference type="CDD" id="cd04486">
    <property type="entry name" value="YhcR_OBF_like"/>
    <property type="match status" value="1"/>
</dbReference>
<dbReference type="Proteomes" id="UP000275256">
    <property type="component" value="Unassembled WGS sequence"/>
</dbReference>
<dbReference type="PANTHER" id="PTHR42834:SF1">
    <property type="entry name" value="ENDONUCLEASE_EXONUCLEASE_PHOSPHATASE FAMILY PROTEIN (AFU_ORTHOLOGUE AFUA_3G09210)"/>
    <property type="match status" value="1"/>
</dbReference>
<gene>
    <name evidence="4" type="ORF">EAX62_08380</name>
</gene>
<keyword evidence="4" id="KW-0255">Endonuclease</keyword>
<dbReference type="GO" id="GO:0004519">
    <property type="term" value="F:endonuclease activity"/>
    <property type="evidence" value="ECO:0007669"/>
    <property type="project" value="UniProtKB-KW"/>
</dbReference>
<feature type="domain" description="LTD" evidence="3">
    <location>
        <begin position="19"/>
        <end position="141"/>
    </location>
</feature>
<dbReference type="Gene3D" id="3.60.10.10">
    <property type="entry name" value="Endonuclease/exonuclease/phosphatase"/>
    <property type="match status" value="1"/>
</dbReference>
<feature type="signal peptide" evidence="2">
    <location>
        <begin position="1"/>
        <end position="25"/>
    </location>
</feature>
<keyword evidence="2" id="KW-0732">Signal</keyword>
<dbReference type="InterPro" id="IPR047971">
    <property type="entry name" value="ExeM-like"/>
</dbReference>
<dbReference type="InterPro" id="IPR036691">
    <property type="entry name" value="Endo/exonu/phosph_ase_sf"/>
</dbReference>
<feature type="chain" id="PRO_5017938577" evidence="2">
    <location>
        <begin position="26"/>
        <end position="926"/>
    </location>
</feature>
<name>A0A3M0G6M8_9ACTN</name>
<keyword evidence="5" id="KW-1185">Reference proteome</keyword>
<evidence type="ECO:0000313" key="5">
    <source>
        <dbReference type="Proteomes" id="UP000275256"/>
    </source>
</evidence>
<keyword evidence="4" id="KW-0540">Nuclease</keyword>
<keyword evidence="4" id="KW-0378">Hydrolase</keyword>
<evidence type="ECO:0000256" key="2">
    <source>
        <dbReference type="SAM" id="SignalP"/>
    </source>
</evidence>
<accession>A0A3M0G6M8</accession>
<sequence>MAVLSATALALSGLGALASTTTAHAAPASDLMFSVYIEGSANEKAIEVYNPTAAAVDMSAYRISLYVNGKTTTQATLVPEGSLAAGGYYVITNPQAVKADLVAQSDVTSGVTAFNGNDVLTLTKGSVTVDSMGQLGVDPGAAGWTANGVSMVNMTLTKKACTVDTDPSDVYDPSVDYAAAAIDDYTTLGTLKCDAVEPTDPPTDPTDPPVEGVTLIGTVQGEGDTSPLAGGTVTVQGHVVGSFQGENQFSGYYVQDAGDDNSATSDGIFVYAPGVAPLTNGTHVAVTGTVKEAFGQTQIDQSAVVVQEDAGTPPAATQLTVPVPNPESVEGMLVTFPQKLTILEFFQYGRFGEIVVGPERQNTPTAVLDPGPVAAALAVQNGQRRLILDDGRGNQNPTPAMHPNGKPFTTTNFFRGGDKLIDVTGIMSYRNNAWKLQPTVGAGYTNSNPRPSTPVVGGDFTVASFNVLNYFTTLTSESKDARGADNAEEFERQRIKIIKAMAEINADVFGLMEIENNGTAVENLVKGLNSEMGAETYKAVNTGVLGSDAIIQAIIYKPATTALAGKWAAYDFMDQKNRPNLVQTFTHKASGEMVNVSINHLKSKGSACAGEPDLGDGAGNCNLTRTKAAQDMSAWLATDPTGQKADRTVIIGDLNSYDHEDPIKALVAAGYTDMMKQFGGEYAYSYVFDGQIGYLDHALANDAARGDITGTAAWHINADEATLFDYELDFKAPAEQNLWQANPYRSSDHDPVIIGLQMGDVVTPEPTPAPTVTVTAQPSPAPTVTVTATPAPPTGDLYETPGFHYVNGRKWMTTCEPYSVTVRCWTYIWGTQVQYTGGQFVKVNGWLFNNLTYVAAPRSVWKDNKLAYDNSWTAADGRRWRTECETALTGRNGCRSWAEATVIEPTGSGYALVKKFVFNNIVRFSN</sequence>
<protein>
    <submittedName>
        <fullName evidence="4">ExeM/NucH family extracellular endonuclease</fullName>
    </submittedName>
</protein>
<dbReference type="CDD" id="cd10283">
    <property type="entry name" value="MnuA_DNase1-like"/>
    <property type="match status" value="1"/>
</dbReference>
<evidence type="ECO:0000256" key="1">
    <source>
        <dbReference type="SAM" id="MobiDB-lite"/>
    </source>
</evidence>
<dbReference type="PANTHER" id="PTHR42834">
    <property type="entry name" value="ENDONUCLEASE/EXONUCLEASE/PHOSPHATASE FAMILY PROTEIN (AFU_ORTHOLOGUE AFUA_3G09210)"/>
    <property type="match status" value="1"/>
</dbReference>
<reference evidence="4 5" key="1">
    <citation type="submission" date="2018-10" db="EMBL/GenBank/DDBJ databases">
        <title>Tessaracoccus antarcticuss sp. nov., isolated from sediment.</title>
        <authorList>
            <person name="Zhou L.Y."/>
            <person name="Du Z.J."/>
        </authorList>
    </citation>
    <scope>NUCLEOTIDE SEQUENCE [LARGE SCALE GENOMIC DNA]</scope>
    <source>
        <strain evidence="4 5">JDX10</strain>
    </source>
</reference>
<dbReference type="AlphaFoldDB" id="A0A3M0G6M8"/>
<evidence type="ECO:0000259" key="3">
    <source>
        <dbReference type="PROSITE" id="PS51841"/>
    </source>
</evidence>
<feature type="compositionally biased region" description="Low complexity" evidence="1">
    <location>
        <begin position="770"/>
        <end position="789"/>
    </location>
</feature>
<dbReference type="NCBIfam" id="NF033681">
    <property type="entry name" value="ExeM_NucH_DNase"/>
    <property type="match status" value="1"/>
</dbReference>
<dbReference type="PROSITE" id="PS51841">
    <property type="entry name" value="LTD"/>
    <property type="match status" value="1"/>
</dbReference>
<dbReference type="Pfam" id="PF00932">
    <property type="entry name" value="LTD"/>
    <property type="match status" value="1"/>
</dbReference>